<evidence type="ECO:0000256" key="5">
    <source>
        <dbReference type="ARBA" id="ARBA00023110"/>
    </source>
</evidence>
<keyword evidence="5 7" id="KW-0697">Rotamase</keyword>
<accession>A0A199UDM6</accession>
<name>A0A199UDM6_ANACO</name>
<feature type="repeat" description="TPR" evidence="8">
    <location>
        <begin position="961"/>
        <end position="994"/>
    </location>
</feature>
<evidence type="ECO:0000256" key="2">
    <source>
        <dbReference type="ARBA" id="ARBA00013194"/>
    </source>
</evidence>
<feature type="domain" description="PPIase FKBP-type" evidence="10">
    <location>
        <begin position="76"/>
        <end position="163"/>
    </location>
</feature>
<evidence type="ECO:0000256" key="9">
    <source>
        <dbReference type="SAM" id="MobiDB-lite"/>
    </source>
</evidence>
<keyword evidence="4 8" id="KW-0802">TPR repeat</keyword>
<feature type="compositionally biased region" description="Basic and acidic residues" evidence="9">
    <location>
        <begin position="1057"/>
        <end position="1082"/>
    </location>
</feature>
<dbReference type="SUPFAM" id="SSF48452">
    <property type="entry name" value="TPR-like"/>
    <property type="match status" value="2"/>
</dbReference>
<dbReference type="SUPFAM" id="SSF54534">
    <property type="entry name" value="FKBP-like"/>
    <property type="match status" value="5"/>
</dbReference>
<dbReference type="PROSITE" id="PS50059">
    <property type="entry name" value="FKBP_PPIASE"/>
    <property type="match status" value="5"/>
</dbReference>
<feature type="domain" description="PPIase FKBP-type" evidence="10">
    <location>
        <begin position="190"/>
        <end position="281"/>
    </location>
</feature>
<dbReference type="InterPro" id="IPR050754">
    <property type="entry name" value="FKBP4/5/8-like"/>
</dbReference>
<dbReference type="InterPro" id="IPR001179">
    <property type="entry name" value="PPIase_FKBP_dom"/>
</dbReference>
<comment type="caution">
    <text evidence="11">The sequence shown here is derived from an EMBL/GenBank/DDBJ whole genome shotgun (WGS) entry which is preliminary data.</text>
</comment>
<dbReference type="EC" id="5.2.1.8" evidence="2 7"/>
<dbReference type="Pfam" id="PF00254">
    <property type="entry name" value="FKBP_C"/>
    <property type="match status" value="5"/>
</dbReference>
<dbReference type="Gene3D" id="1.25.40.10">
    <property type="entry name" value="Tetratricopeptide repeat domain"/>
    <property type="match status" value="2"/>
</dbReference>
<evidence type="ECO:0000259" key="10">
    <source>
        <dbReference type="PROSITE" id="PS50059"/>
    </source>
</evidence>
<dbReference type="SMART" id="SM00028">
    <property type="entry name" value="TPR"/>
    <property type="match status" value="6"/>
</dbReference>
<keyword evidence="3" id="KW-0677">Repeat</keyword>
<dbReference type="InterPro" id="IPR019734">
    <property type="entry name" value="TPR_rpt"/>
</dbReference>
<dbReference type="Pfam" id="PF13181">
    <property type="entry name" value="TPR_8"/>
    <property type="match status" value="2"/>
</dbReference>
<dbReference type="PANTHER" id="PTHR46512:SF9">
    <property type="entry name" value="PEPTIDYLPROLYL ISOMERASE"/>
    <property type="match status" value="1"/>
</dbReference>
<dbReference type="FunFam" id="1.25.40.10:FF:000008">
    <property type="entry name" value="Peptidylprolyl isomerase"/>
    <property type="match status" value="2"/>
</dbReference>
<feature type="domain" description="PPIase FKBP-type" evidence="10">
    <location>
        <begin position="651"/>
        <end position="742"/>
    </location>
</feature>
<comment type="catalytic activity">
    <reaction evidence="1 7">
        <text>[protein]-peptidylproline (omega=180) = [protein]-peptidylproline (omega=0)</text>
        <dbReference type="Rhea" id="RHEA:16237"/>
        <dbReference type="Rhea" id="RHEA-COMP:10747"/>
        <dbReference type="Rhea" id="RHEA-COMP:10748"/>
        <dbReference type="ChEBI" id="CHEBI:83833"/>
        <dbReference type="ChEBI" id="CHEBI:83834"/>
        <dbReference type="EC" id="5.2.1.8"/>
    </reaction>
</comment>
<dbReference type="Gene3D" id="3.10.50.40">
    <property type="match status" value="5"/>
</dbReference>
<evidence type="ECO:0000256" key="7">
    <source>
        <dbReference type="PROSITE-ProRule" id="PRU00277"/>
    </source>
</evidence>
<proteinExistence type="predicted"/>
<evidence type="ECO:0000256" key="6">
    <source>
        <dbReference type="ARBA" id="ARBA00023235"/>
    </source>
</evidence>
<organism evidence="11 12">
    <name type="scientific">Ananas comosus</name>
    <name type="common">Pineapple</name>
    <name type="synonym">Ananas ananas</name>
    <dbReference type="NCBI Taxonomy" id="4615"/>
    <lineage>
        <taxon>Eukaryota</taxon>
        <taxon>Viridiplantae</taxon>
        <taxon>Streptophyta</taxon>
        <taxon>Embryophyta</taxon>
        <taxon>Tracheophyta</taxon>
        <taxon>Spermatophyta</taxon>
        <taxon>Magnoliopsida</taxon>
        <taxon>Liliopsida</taxon>
        <taxon>Poales</taxon>
        <taxon>Bromeliaceae</taxon>
        <taxon>Bromelioideae</taxon>
        <taxon>Ananas</taxon>
    </lineage>
</organism>
<dbReference type="PROSITE" id="PS50005">
    <property type="entry name" value="TPR"/>
    <property type="match status" value="2"/>
</dbReference>
<feature type="domain" description="PPIase FKBP-type" evidence="10">
    <location>
        <begin position="309"/>
        <end position="400"/>
    </location>
</feature>
<reference evidence="11 12" key="1">
    <citation type="journal article" date="2016" name="DNA Res.">
        <title>The draft genome of MD-2 pineapple using hybrid error correction of long reads.</title>
        <authorList>
            <person name="Redwan R.M."/>
            <person name="Saidin A."/>
            <person name="Kumar S.V."/>
        </authorList>
    </citation>
    <scope>NUCLEOTIDE SEQUENCE [LARGE SCALE GENOMIC DNA]</scope>
    <source>
        <strain evidence="12">cv. MD2</strain>
        <tissue evidence="11">Leaf</tissue>
    </source>
</reference>
<dbReference type="PANTHER" id="PTHR46512">
    <property type="entry name" value="PEPTIDYLPROLYL ISOMERASE"/>
    <property type="match status" value="1"/>
</dbReference>
<dbReference type="STRING" id="4615.A0A199UDM6"/>
<feature type="compositionally biased region" description="Acidic residues" evidence="9">
    <location>
        <begin position="20"/>
        <end position="38"/>
    </location>
</feature>
<evidence type="ECO:0000256" key="3">
    <source>
        <dbReference type="ARBA" id="ARBA00022737"/>
    </source>
</evidence>
<gene>
    <name evidence="11" type="ORF">ACMD2_13204</name>
</gene>
<feature type="region of interest" description="Disordered" evidence="9">
    <location>
        <begin position="1041"/>
        <end position="1094"/>
    </location>
</feature>
<dbReference type="Proteomes" id="UP000092600">
    <property type="component" value="Unassembled WGS sequence"/>
</dbReference>
<dbReference type="InterPro" id="IPR046357">
    <property type="entry name" value="PPIase_dom_sf"/>
</dbReference>
<evidence type="ECO:0000256" key="4">
    <source>
        <dbReference type="ARBA" id="ARBA00022803"/>
    </source>
</evidence>
<feature type="repeat" description="TPR" evidence="8">
    <location>
        <begin position="501"/>
        <end position="534"/>
    </location>
</feature>
<dbReference type="EMBL" id="LSRQ01008405">
    <property type="protein sequence ID" value="OAY62962.1"/>
    <property type="molecule type" value="Genomic_DNA"/>
</dbReference>
<evidence type="ECO:0000256" key="8">
    <source>
        <dbReference type="PROSITE-ProRule" id="PRU00339"/>
    </source>
</evidence>
<dbReference type="FunFam" id="3.10.50.40:FF:000017">
    <property type="entry name" value="Peptidylprolyl isomerase"/>
    <property type="match status" value="2"/>
</dbReference>
<evidence type="ECO:0000313" key="12">
    <source>
        <dbReference type="Proteomes" id="UP000092600"/>
    </source>
</evidence>
<feature type="domain" description="PPIase FKBP-type" evidence="10">
    <location>
        <begin position="770"/>
        <end position="861"/>
    </location>
</feature>
<keyword evidence="6 7" id="KW-0413">Isomerase</keyword>
<evidence type="ECO:0000313" key="11">
    <source>
        <dbReference type="EMBL" id="OAY62962.1"/>
    </source>
</evidence>
<sequence>MARSSRLLFSSASAARAAAADDDDGSGNGGSDDEEPGEVIESAPPLRVGEERSLGVGGLRKKLLRRGRGWETPVLGDEVTVHYVGMLLDGTKFDSTRDRGEPLTFKLGHGGVVSGLEQGITTMNKGELALFTLPSSLGYGESGAQGVPPGADIQFEVELISWIAVVDICKDGGIVKKILSSGDDTQTGDLDEVTVKYRVMLQDGSVVAKSPEVGLELYINEGLLCPALPKVLKTMRRGERAVVTVQPQYAFGEQGRDAEDGFPSIPPNAILNIDIELVSLKPVVDVTGDMKVIKKILRAGEGTRRPRDGETVQIRCIGMLEDGTVFEKLGFDGGLFEFILDEEQVTAGLDRAVVTMLKGELSQVTVKPEYGFGNNEIKRDNVTIPGCSTLMYEVELVDFTKQEKELQEMSASEKIEAAEKTKNSGNELYKSGKFHQAAKKYDKAVNYINDDEPFEHGEEKVVKTLRTSCWLNHAACCLKLREFQETIGLCSKVLYIESCNVKALYRRAQAYIEYSDLDLAKLDIQKALEIDPHNREVKALQSTLRKLQVESNKRDAKLYANMFERMSKDADVALKKLKVEKAHSDDESDDASVHAMIIERPKSGAQGVPPGADIQFEVELISWIAVVDICKDGGIVKKILSSGDDTQTGDLDEVTVKYRVMLQDGSVVAKSPEVGLELYINEGLLCPALPKVLKTMRRGERAVVTVQPQYAFGEQGRDAEDGFPSIPPNAILNIDIELVSLKPVVDVTCDMKVIKKILRAGEGTRRPRDGETVQIRCIGMLEDGTVFEKLGFDGGLFEFILDEEQVTAGLDRAVATMLKGELSQVTVEPEYAFGNNEIKRDNITIPGCSTLMYEVELVDFTKEKELQEMSTSEKIEAAEKTKNSGNELYKSGKFHRAAKKYDKAINYINDDEPFERGEEKVVKTLRTSCWLNHAACCLKLREFQETIGLCSKVLYIESCNVKALYRRAQAYIEYLDLDLAKLDIQKALEIDPHNREVKALQSTLRKLQVESNKRDAKLYANMFERMSKDADVALKKLKVEKAHSDDESDDASVHAMIIERPKRNEAEKAQEEIRGDTEHQAMEAEPSLANATVT</sequence>
<dbReference type="AlphaFoldDB" id="A0A199UDM6"/>
<protein>
    <recommendedName>
        <fullName evidence="2 7">peptidylprolyl isomerase</fullName>
        <ecNumber evidence="2 7">5.2.1.8</ecNumber>
    </recommendedName>
</protein>
<dbReference type="InterPro" id="IPR011990">
    <property type="entry name" value="TPR-like_helical_dom_sf"/>
</dbReference>
<feature type="region of interest" description="Disordered" evidence="9">
    <location>
        <begin position="15"/>
        <end position="44"/>
    </location>
</feature>
<evidence type="ECO:0000256" key="1">
    <source>
        <dbReference type="ARBA" id="ARBA00000971"/>
    </source>
</evidence>
<dbReference type="GO" id="GO:0003755">
    <property type="term" value="F:peptidyl-prolyl cis-trans isomerase activity"/>
    <property type="evidence" value="ECO:0007669"/>
    <property type="project" value="UniProtKB-KW"/>
</dbReference>